<feature type="domain" description="Cytochrome c" evidence="7">
    <location>
        <begin position="196"/>
        <end position="297"/>
    </location>
</feature>
<keyword evidence="2 6" id="KW-0479">Metal-binding</keyword>
<evidence type="ECO:0000256" key="3">
    <source>
        <dbReference type="ARBA" id="ARBA00022737"/>
    </source>
</evidence>
<feature type="repeat" description="ANK" evidence="5">
    <location>
        <begin position="115"/>
        <end position="144"/>
    </location>
</feature>
<dbReference type="PROSITE" id="PS51007">
    <property type="entry name" value="CYTC"/>
    <property type="match status" value="1"/>
</dbReference>
<dbReference type="Pfam" id="PF12796">
    <property type="entry name" value="Ank_2"/>
    <property type="match status" value="2"/>
</dbReference>
<dbReference type="Pfam" id="PF00034">
    <property type="entry name" value="Cytochrom_C"/>
    <property type="match status" value="1"/>
</dbReference>
<dbReference type="Gene3D" id="1.25.40.20">
    <property type="entry name" value="Ankyrin repeat-containing domain"/>
    <property type="match status" value="2"/>
</dbReference>
<evidence type="ECO:0000256" key="4">
    <source>
        <dbReference type="ARBA" id="ARBA00023004"/>
    </source>
</evidence>
<reference evidence="8 9" key="1">
    <citation type="submission" date="2024-06" db="EMBL/GenBank/DDBJ databases">
        <title>Genomic Encyclopedia of Type Strains, Phase IV (KMG-IV): sequencing the most valuable type-strain genomes for metagenomic binning, comparative biology and taxonomic classification.</title>
        <authorList>
            <person name="Goeker M."/>
        </authorList>
    </citation>
    <scope>NUCLEOTIDE SEQUENCE [LARGE SCALE GENOMIC DNA]</scope>
    <source>
        <strain evidence="8 9">DSM 29846</strain>
    </source>
</reference>
<dbReference type="EMBL" id="JBEPLM010000020">
    <property type="protein sequence ID" value="MET3597095.1"/>
    <property type="molecule type" value="Genomic_DNA"/>
</dbReference>
<dbReference type="Proteomes" id="UP001549036">
    <property type="component" value="Unassembled WGS sequence"/>
</dbReference>
<feature type="repeat" description="ANK" evidence="5">
    <location>
        <begin position="18"/>
        <end position="50"/>
    </location>
</feature>
<evidence type="ECO:0000313" key="8">
    <source>
        <dbReference type="EMBL" id="MET3597095.1"/>
    </source>
</evidence>
<evidence type="ECO:0000256" key="2">
    <source>
        <dbReference type="ARBA" id="ARBA00022723"/>
    </source>
</evidence>
<evidence type="ECO:0000313" key="9">
    <source>
        <dbReference type="Proteomes" id="UP001549036"/>
    </source>
</evidence>
<evidence type="ECO:0000256" key="1">
    <source>
        <dbReference type="ARBA" id="ARBA00022617"/>
    </source>
</evidence>
<evidence type="ECO:0000256" key="6">
    <source>
        <dbReference type="PROSITE-ProRule" id="PRU00433"/>
    </source>
</evidence>
<keyword evidence="4 6" id="KW-0408">Iron</keyword>
<dbReference type="PROSITE" id="PS50088">
    <property type="entry name" value="ANK_REPEAT"/>
    <property type="match status" value="3"/>
</dbReference>
<dbReference type="PANTHER" id="PTHR24161">
    <property type="entry name" value="ANK_REP_REGION DOMAIN-CONTAINING PROTEIN-RELATED"/>
    <property type="match status" value="1"/>
</dbReference>
<name>A0ABV2I2K4_9HYPH</name>
<dbReference type="PRINTS" id="PR01415">
    <property type="entry name" value="ANKYRIN"/>
</dbReference>
<dbReference type="InterPro" id="IPR036909">
    <property type="entry name" value="Cyt_c-like_dom_sf"/>
</dbReference>
<sequence>MRELIGSVLIYLAALTTAQGSPLHEAAKNGDLAAVAAALDAGAAIEEQDKGATPLFLAVRSHHPEAAELLIKRGAGVSRESALGLPITVAVLKRYADLMQLLLSHGADPNAKARGGEPMLHFAVANGCLDCVKVLVEAGADVNAIWIQGDPARLPGIITPYHLAKHEDHADIAAYLEAHGVVILKPEPISAKLANSDPAKGAAFFASNCSFCHVARAQDVPTRGPNLWNVVGRDKASTKFDGYSQTLLAWEGSWTYEDLNIFLAGPTLTTPGVNMDVRGEPDETDRLNVIAYLRTLADSPFPLP</sequence>
<keyword evidence="9" id="KW-1185">Reference proteome</keyword>
<keyword evidence="5" id="KW-0040">ANK repeat</keyword>
<dbReference type="SUPFAM" id="SSF48403">
    <property type="entry name" value="Ankyrin repeat"/>
    <property type="match status" value="1"/>
</dbReference>
<dbReference type="RefSeq" id="WP_292372714.1">
    <property type="nucleotide sequence ID" value="NZ_JBEPLM010000020.1"/>
</dbReference>
<feature type="repeat" description="ANK" evidence="5">
    <location>
        <begin position="50"/>
        <end position="82"/>
    </location>
</feature>
<dbReference type="PANTHER" id="PTHR24161:SF85">
    <property type="entry name" value="PALMITOYLTRANSFERASE HIP14"/>
    <property type="match status" value="1"/>
</dbReference>
<evidence type="ECO:0000256" key="5">
    <source>
        <dbReference type="PROSITE-ProRule" id="PRU00023"/>
    </source>
</evidence>
<dbReference type="InterPro" id="IPR009056">
    <property type="entry name" value="Cyt_c-like_dom"/>
</dbReference>
<keyword evidence="1 6" id="KW-0349">Heme</keyword>
<comment type="caution">
    <text evidence="8">The sequence shown here is derived from an EMBL/GenBank/DDBJ whole genome shotgun (WGS) entry which is preliminary data.</text>
</comment>
<organism evidence="8 9">
    <name type="scientific">Mesorhizobium shonense</name>
    <dbReference type="NCBI Taxonomy" id="1209948"/>
    <lineage>
        <taxon>Bacteria</taxon>
        <taxon>Pseudomonadati</taxon>
        <taxon>Pseudomonadota</taxon>
        <taxon>Alphaproteobacteria</taxon>
        <taxon>Hyphomicrobiales</taxon>
        <taxon>Phyllobacteriaceae</taxon>
        <taxon>Mesorhizobium</taxon>
    </lineage>
</organism>
<evidence type="ECO:0000259" key="7">
    <source>
        <dbReference type="PROSITE" id="PS51007"/>
    </source>
</evidence>
<dbReference type="Gene3D" id="1.10.760.10">
    <property type="entry name" value="Cytochrome c-like domain"/>
    <property type="match status" value="1"/>
</dbReference>
<accession>A0ABV2I2K4</accession>
<gene>
    <name evidence="8" type="ORF">ABID26_006519</name>
</gene>
<dbReference type="InterPro" id="IPR036770">
    <property type="entry name" value="Ankyrin_rpt-contain_sf"/>
</dbReference>
<dbReference type="SMART" id="SM00248">
    <property type="entry name" value="ANK"/>
    <property type="match status" value="5"/>
</dbReference>
<protein>
    <submittedName>
        <fullName evidence="8">Cytochrome c</fullName>
    </submittedName>
</protein>
<keyword evidence="3" id="KW-0677">Repeat</keyword>
<dbReference type="SUPFAM" id="SSF46626">
    <property type="entry name" value="Cytochrome c"/>
    <property type="match status" value="1"/>
</dbReference>
<dbReference type="PROSITE" id="PS50297">
    <property type="entry name" value="ANK_REP_REGION"/>
    <property type="match status" value="2"/>
</dbReference>
<dbReference type="InterPro" id="IPR002110">
    <property type="entry name" value="Ankyrin_rpt"/>
</dbReference>
<proteinExistence type="predicted"/>